<keyword evidence="11" id="KW-1185">Reference proteome</keyword>
<name>A0AA40VN31_9MICO</name>
<keyword evidence="5 8" id="KW-0378">Hydrolase</keyword>
<dbReference type="InterPro" id="IPR050556">
    <property type="entry name" value="Type_II_TA_system_RNase"/>
</dbReference>
<keyword evidence="8" id="KW-0800">Toxin</keyword>
<proteinExistence type="inferred from homology"/>
<dbReference type="GO" id="GO:0000287">
    <property type="term" value="F:magnesium ion binding"/>
    <property type="evidence" value="ECO:0007669"/>
    <property type="project" value="UniProtKB-UniRule"/>
</dbReference>
<evidence type="ECO:0000256" key="3">
    <source>
        <dbReference type="ARBA" id="ARBA00022722"/>
    </source>
</evidence>
<dbReference type="EC" id="3.1.-.-" evidence="8"/>
<evidence type="ECO:0000256" key="1">
    <source>
        <dbReference type="ARBA" id="ARBA00001946"/>
    </source>
</evidence>
<accession>A0AA40VN31</accession>
<keyword evidence="3 8" id="KW-0540">Nuclease</keyword>
<dbReference type="PANTHER" id="PTHR33653">
    <property type="entry name" value="RIBONUCLEASE VAPC2"/>
    <property type="match status" value="1"/>
</dbReference>
<feature type="binding site" evidence="8">
    <location>
        <position position="4"/>
    </location>
    <ligand>
        <name>Mg(2+)</name>
        <dbReference type="ChEBI" id="CHEBI:18420"/>
    </ligand>
</feature>
<dbReference type="AlphaFoldDB" id="A0AA40VN31"/>
<sequence length="135" mass="14614">MIVDSSALVALLRSEPRADTIKRLLLAYSSLISAPTLVEVRAVVGGKLGTDGVRRLEVLIRRFDVGVVPFSEQQADIASAAYRDFGQGSGHAAKLNLGDTFSYALAYIRDEPLLYVGDDFSHTDIRSALDELGDD</sequence>
<feature type="domain" description="PIN" evidence="9">
    <location>
        <begin position="1"/>
        <end position="124"/>
    </location>
</feature>
<dbReference type="GO" id="GO:0016787">
    <property type="term" value="F:hydrolase activity"/>
    <property type="evidence" value="ECO:0007669"/>
    <property type="project" value="UniProtKB-KW"/>
</dbReference>
<dbReference type="InterPro" id="IPR002716">
    <property type="entry name" value="PIN_dom"/>
</dbReference>
<dbReference type="Pfam" id="PF01850">
    <property type="entry name" value="PIN"/>
    <property type="match status" value="1"/>
</dbReference>
<evidence type="ECO:0000256" key="6">
    <source>
        <dbReference type="ARBA" id="ARBA00022842"/>
    </source>
</evidence>
<dbReference type="PANTHER" id="PTHR33653:SF1">
    <property type="entry name" value="RIBONUCLEASE VAPC2"/>
    <property type="match status" value="1"/>
</dbReference>
<dbReference type="Proteomes" id="UP000549113">
    <property type="component" value="Unassembled WGS sequence"/>
</dbReference>
<reference evidence="10 11" key="1">
    <citation type="submission" date="2020-08" db="EMBL/GenBank/DDBJ databases">
        <title>Sequencing the genomes of 1000 actinobacteria strains.</title>
        <authorList>
            <person name="Klenk H.-P."/>
        </authorList>
    </citation>
    <scope>NUCLEOTIDE SEQUENCE [LARGE SCALE GENOMIC DNA]</scope>
    <source>
        <strain evidence="10 11">DSM 19600</strain>
    </source>
</reference>
<dbReference type="HAMAP" id="MF_00265">
    <property type="entry name" value="VapC_Nob1"/>
    <property type="match status" value="1"/>
</dbReference>
<evidence type="ECO:0000256" key="5">
    <source>
        <dbReference type="ARBA" id="ARBA00022801"/>
    </source>
</evidence>
<evidence type="ECO:0000256" key="8">
    <source>
        <dbReference type="HAMAP-Rule" id="MF_00265"/>
    </source>
</evidence>
<protein>
    <recommendedName>
        <fullName evidence="8">Ribonuclease VapC</fullName>
        <shortName evidence="8">RNase VapC</shortName>
        <ecNumber evidence="8">3.1.-.-</ecNumber>
    </recommendedName>
    <alternativeName>
        <fullName evidence="8">Toxin VapC</fullName>
    </alternativeName>
</protein>
<evidence type="ECO:0000259" key="9">
    <source>
        <dbReference type="Pfam" id="PF01850"/>
    </source>
</evidence>
<keyword evidence="4 8" id="KW-0479">Metal-binding</keyword>
<dbReference type="InterPro" id="IPR022907">
    <property type="entry name" value="VapC_family"/>
</dbReference>
<gene>
    <name evidence="8" type="primary">vapC</name>
    <name evidence="10" type="ORF">BKA10_002795</name>
</gene>
<evidence type="ECO:0000313" key="10">
    <source>
        <dbReference type="EMBL" id="MBB4141001.1"/>
    </source>
</evidence>
<evidence type="ECO:0000256" key="7">
    <source>
        <dbReference type="ARBA" id="ARBA00038093"/>
    </source>
</evidence>
<feature type="binding site" evidence="8">
    <location>
        <position position="99"/>
    </location>
    <ligand>
        <name>Mg(2+)</name>
        <dbReference type="ChEBI" id="CHEBI:18420"/>
    </ligand>
</feature>
<dbReference type="InterPro" id="IPR029060">
    <property type="entry name" value="PIN-like_dom_sf"/>
</dbReference>
<comment type="caution">
    <text evidence="10">The sequence shown here is derived from an EMBL/GenBank/DDBJ whole genome shotgun (WGS) entry which is preliminary data.</text>
</comment>
<comment type="function">
    <text evidence="8">Toxic component of a toxin-antitoxin (TA) system. An RNase.</text>
</comment>
<dbReference type="GO" id="GO:0004540">
    <property type="term" value="F:RNA nuclease activity"/>
    <property type="evidence" value="ECO:0007669"/>
    <property type="project" value="InterPro"/>
</dbReference>
<dbReference type="GO" id="GO:0090729">
    <property type="term" value="F:toxin activity"/>
    <property type="evidence" value="ECO:0007669"/>
    <property type="project" value="UniProtKB-KW"/>
</dbReference>
<evidence type="ECO:0000256" key="4">
    <source>
        <dbReference type="ARBA" id="ARBA00022723"/>
    </source>
</evidence>
<dbReference type="SUPFAM" id="SSF88723">
    <property type="entry name" value="PIN domain-like"/>
    <property type="match status" value="1"/>
</dbReference>
<keyword evidence="2 8" id="KW-1277">Toxin-antitoxin system</keyword>
<dbReference type="Gene3D" id="3.40.50.1010">
    <property type="entry name" value="5'-nuclease"/>
    <property type="match status" value="1"/>
</dbReference>
<evidence type="ECO:0000256" key="2">
    <source>
        <dbReference type="ARBA" id="ARBA00022649"/>
    </source>
</evidence>
<comment type="cofactor">
    <cofactor evidence="1 8">
        <name>Mg(2+)</name>
        <dbReference type="ChEBI" id="CHEBI:18420"/>
    </cofactor>
</comment>
<comment type="similarity">
    <text evidence="7 8">Belongs to the PINc/VapC protein family.</text>
</comment>
<dbReference type="EMBL" id="JACIFH010000001">
    <property type="protein sequence ID" value="MBB4141001.1"/>
    <property type="molecule type" value="Genomic_DNA"/>
</dbReference>
<dbReference type="RefSeq" id="WP_183500533.1">
    <property type="nucleotide sequence ID" value="NZ_BAABCO010000004.1"/>
</dbReference>
<keyword evidence="6 8" id="KW-0460">Magnesium</keyword>
<dbReference type="CDD" id="cd09871">
    <property type="entry name" value="PIN_MtVapC28-VapC30-like"/>
    <property type="match status" value="1"/>
</dbReference>
<evidence type="ECO:0000313" key="11">
    <source>
        <dbReference type="Proteomes" id="UP000549113"/>
    </source>
</evidence>
<organism evidence="10 11">
    <name type="scientific">Microbacterium invictum</name>
    <dbReference type="NCBI Taxonomy" id="515415"/>
    <lineage>
        <taxon>Bacteria</taxon>
        <taxon>Bacillati</taxon>
        <taxon>Actinomycetota</taxon>
        <taxon>Actinomycetes</taxon>
        <taxon>Micrococcales</taxon>
        <taxon>Microbacteriaceae</taxon>
        <taxon>Microbacterium</taxon>
    </lineage>
</organism>